<feature type="chain" id="PRO_5040231968" description="Domain of unknown function DX domain-containing protein" evidence="3">
    <location>
        <begin position="22"/>
        <end position="247"/>
    </location>
</feature>
<feature type="domain" description="Domain of unknown function DX" evidence="4">
    <location>
        <begin position="74"/>
        <end position="144"/>
    </location>
</feature>
<feature type="region of interest" description="Disordered" evidence="1">
    <location>
        <begin position="198"/>
        <end position="247"/>
    </location>
</feature>
<keyword evidence="2" id="KW-0812">Transmembrane</keyword>
<feature type="compositionally biased region" description="Basic and acidic residues" evidence="1">
    <location>
        <begin position="225"/>
        <end position="236"/>
    </location>
</feature>
<protein>
    <recommendedName>
        <fullName evidence="4">Domain of unknown function DX domain-containing protein</fullName>
    </recommendedName>
</protein>
<keyword evidence="3" id="KW-0732">Signal</keyword>
<name>A0A9P1N0J8_9PELO</name>
<feature type="compositionally biased region" description="Basic residues" evidence="1">
    <location>
        <begin position="237"/>
        <end position="247"/>
    </location>
</feature>
<comment type="caution">
    <text evidence="5">The sequence shown here is derived from an EMBL/GenBank/DDBJ whole genome shotgun (WGS) entry which is preliminary data.</text>
</comment>
<dbReference type="Pfam" id="PF01666">
    <property type="entry name" value="DX"/>
    <property type="match status" value="1"/>
</dbReference>
<evidence type="ECO:0000313" key="5">
    <source>
        <dbReference type="EMBL" id="CAI5447069.1"/>
    </source>
</evidence>
<organism evidence="5 6">
    <name type="scientific">Caenorhabditis angaria</name>
    <dbReference type="NCBI Taxonomy" id="860376"/>
    <lineage>
        <taxon>Eukaryota</taxon>
        <taxon>Metazoa</taxon>
        <taxon>Ecdysozoa</taxon>
        <taxon>Nematoda</taxon>
        <taxon>Chromadorea</taxon>
        <taxon>Rhabditida</taxon>
        <taxon>Rhabditina</taxon>
        <taxon>Rhabditomorpha</taxon>
        <taxon>Rhabditoidea</taxon>
        <taxon>Rhabditidae</taxon>
        <taxon>Peloderinae</taxon>
        <taxon>Caenorhabditis</taxon>
    </lineage>
</organism>
<feature type="signal peptide" evidence="3">
    <location>
        <begin position="1"/>
        <end position="21"/>
    </location>
</feature>
<evidence type="ECO:0000256" key="2">
    <source>
        <dbReference type="SAM" id="Phobius"/>
    </source>
</evidence>
<gene>
    <name evidence="5" type="ORF">CAMP_LOCUS9706</name>
</gene>
<dbReference type="InterPro" id="IPR002593">
    <property type="entry name" value="DX"/>
</dbReference>
<dbReference type="EMBL" id="CANHGI010000004">
    <property type="protein sequence ID" value="CAI5447069.1"/>
    <property type="molecule type" value="Genomic_DNA"/>
</dbReference>
<keyword evidence="2" id="KW-0472">Membrane</keyword>
<evidence type="ECO:0000256" key="1">
    <source>
        <dbReference type="SAM" id="MobiDB-lite"/>
    </source>
</evidence>
<accession>A0A9P1N0J8</accession>
<dbReference type="Proteomes" id="UP001152747">
    <property type="component" value="Unassembled WGS sequence"/>
</dbReference>
<reference evidence="5" key="1">
    <citation type="submission" date="2022-11" db="EMBL/GenBank/DDBJ databases">
        <authorList>
            <person name="Kikuchi T."/>
        </authorList>
    </citation>
    <scope>NUCLEOTIDE SEQUENCE</scope>
    <source>
        <strain evidence="5">PS1010</strain>
    </source>
</reference>
<dbReference type="AlphaFoldDB" id="A0A9P1N0J8"/>
<evidence type="ECO:0000259" key="4">
    <source>
        <dbReference type="Pfam" id="PF01666"/>
    </source>
</evidence>
<keyword evidence="2" id="KW-1133">Transmembrane helix</keyword>
<keyword evidence="6" id="KW-1185">Reference proteome</keyword>
<evidence type="ECO:0000313" key="6">
    <source>
        <dbReference type="Proteomes" id="UP001152747"/>
    </source>
</evidence>
<sequence length="247" mass="27870">METTIFLIFLVVFAIDVHVQTACPDGFLDPDQEKDCTELRLDCKSHFNGTGTCEVVDQYGQLKCCPNKLHTDDFQTNTTCSEHQKRDDDFHSYCKNGYIFYFGRNNLKINNAYAKKCIVNSDCGEGNYCVVFMKSSIYKRRCYAIDPPKRIETEKKEKEKEKEKEDNTMLIIIIVVIVVIFVIVGIIAGFVVCKKMKKGKGGHKSSAENGKKGKSGHKSSAENTGHSEQKGKPSKEKMKKPKKGSKV</sequence>
<evidence type="ECO:0000256" key="3">
    <source>
        <dbReference type="SAM" id="SignalP"/>
    </source>
</evidence>
<proteinExistence type="predicted"/>
<feature type="transmembrane region" description="Helical" evidence="2">
    <location>
        <begin position="169"/>
        <end position="193"/>
    </location>
</feature>